<name>A0A363NSF9_9SPHI</name>
<dbReference type="RefSeq" id="WP_108635027.1">
    <property type="nucleotide sequence ID" value="NZ_QCXX01000004.1"/>
</dbReference>
<gene>
    <name evidence="1" type="ORF">DCO56_17540</name>
</gene>
<reference evidence="1 2" key="1">
    <citation type="submission" date="2018-04" db="EMBL/GenBank/DDBJ databases">
        <title>Sphingobacterium sp. M46 Genome.</title>
        <authorList>
            <person name="Cheng J."/>
            <person name="Li Y."/>
        </authorList>
    </citation>
    <scope>NUCLEOTIDE SEQUENCE [LARGE SCALE GENOMIC DNA]</scope>
    <source>
        <strain evidence="1 2">M46</strain>
    </source>
</reference>
<organism evidence="1 2">
    <name type="scientific">Sphingobacterium athyrii</name>
    <dbReference type="NCBI Taxonomy" id="2152717"/>
    <lineage>
        <taxon>Bacteria</taxon>
        <taxon>Pseudomonadati</taxon>
        <taxon>Bacteroidota</taxon>
        <taxon>Sphingobacteriia</taxon>
        <taxon>Sphingobacteriales</taxon>
        <taxon>Sphingobacteriaceae</taxon>
        <taxon>Sphingobacterium</taxon>
    </lineage>
</organism>
<keyword evidence="2" id="KW-1185">Reference proteome</keyword>
<proteinExistence type="predicted"/>
<dbReference type="AlphaFoldDB" id="A0A363NSF9"/>
<evidence type="ECO:0000313" key="2">
    <source>
        <dbReference type="Proteomes" id="UP000250831"/>
    </source>
</evidence>
<dbReference type="EMBL" id="QCXX01000004">
    <property type="protein sequence ID" value="PUV23688.1"/>
    <property type="molecule type" value="Genomic_DNA"/>
</dbReference>
<sequence length="375" mass="45204">MHHVEYQGSYITLLTEKEILNPYSVLKKTFNEFSSPTHIQDELFEILTLAIRRNYWMTYDSPLVIYKKYKKLLRLFEAGWLIEKIRPDLSLSEKFSIPYTNIKIKTRERERIITNSDPISNAYQALVSIYSSDPLYSLRSDLFNLLFEGLMPTCVNYSCEFDDYMAKAVQQMNILISTLLIIDRHEQRNVLSPRDVEILTKERDKFIARDTLYDYDVDLYHVFRYSKKEDLITAILISKEILNTNNFWKLHGNPANILYYYHDLLFILDGYWGHYQNILEDGKDINTKWKYPKDKKQELYSMGYKWIKRPWKYLHDQFEKKSVQEWRSMLELCLEDVFSNRQIGYRVDRNNNEVLDFIRELLYLDELNAYEPKIY</sequence>
<evidence type="ECO:0000313" key="1">
    <source>
        <dbReference type="EMBL" id="PUV23688.1"/>
    </source>
</evidence>
<dbReference type="OrthoDB" id="702681at2"/>
<protein>
    <submittedName>
        <fullName evidence="1">Uncharacterized protein</fullName>
    </submittedName>
</protein>
<accession>A0A363NSF9</accession>
<comment type="caution">
    <text evidence="1">The sequence shown here is derived from an EMBL/GenBank/DDBJ whole genome shotgun (WGS) entry which is preliminary data.</text>
</comment>
<dbReference type="Proteomes" id="UP000250831">
    <property type="component" value="Unassembled WGS sequence"/>
</dbReference>